<dbReference type="InterPro" id="IPR012340">
    <property type="entry name" value="NA-bd_OB-fold"/>
</dbReference>
<accession>A0A485L5N6</accession>
<dbReference type="CDD" id="cd05402">
    <property type="entry name" value="NT_PAP_TUTase"/>
    <property type="match status" value="1"/>
</dbReference>
<dbReference type="OrthoDB" id="26838at2759"/>
<dbReference type="SUPFAM" id="SSF53098">
    <property type="entry name" value="Ribonuclease H-like"/>
    <property type="match status" value="1"/>
</dbReference>
<dbReference type="GO" id="GO:0031123">
    <property type="term" value="P:RNA 3'-end processing"/>
    <property type="evidence" value="ECO:0007669"/>
    <property type="project" value="TreeGrafter"/>
</dbReference>
<gene>
    <name evidence="3" type="primary">Aste57867_15282</name>
    <name evidence="2" type="ORF">As57867_015226</name>
    <name evidence="3" type="ORF">ASTE57867_15282</name>
</gene>
<dbReference type="Proteomes" id="UP000332933">
    <property type="component" value="Unassembled WGS sequence"/>
</dbReference>
<dbReference type="InterPro" id="IPR012337">
    <property type="entry name" value="RNaseH-like_sf"/>
</dbReference>
<keyword evidence="4" id="KW-1185">Reference proteome</keyword>
<feature type="domain" description="S1 motif" evidence="1">
    <location>
        <begin position="790"/>
        <end position="857"/>
    </location>
</feature>
<dbReference type="PANTHER" id="PTHR12271">
    <property type="entry name" value="POLY A POLYMERASE CID PAP -RELATED"/>
    <property type="match status" value="1"/>
</dbReference>
<dbReference type="SUPFAM" id="SSF81631">
    <property type="entry name" value="PAP/OAS1 substrate-binding domain"/>
    <property type="match status" value="1"/>
</dbReference>
<evidence type="ECO:0000313" key="2">
    <source>
        <dbReference type="EMBL" id="KAF0693783.1"/>
    </source>
</evidence>
<dbReference type="GO" id="GO:0008408">
    <property type="term" value="F:3'-5' exonuclease activity"/>
    <property type="evidence" value="ECO:0007669"/>
    <property type="project" value="InterPro"/>
</dbReference>
<dbReference type="PANTHER" id="PTHR12271:SF40">
    <property type="entry name" value="POLY(A) RNA POLYMERASE GLD2"/>
    <property type="match status" value="1"/>
</dbReference>
<dbReference type="Gene3D" id="3.30.420.10">
    <property type="entry name" value="Ribonuclease H-like superfamily/Ribonuclease H"/>
    <property type="match status" value="1"/>
</dbReference>
<dbReference type="Pfam" id="PF22600">
    <property type="entry name" value="MTPAP-like_central"/>
    <property type="match status" value="1"/>
</dbReference>
<dbReference type="InterPro" id="IPR043519">
    <property type="entry name" value="NT_sf"/>
</dbReference>
<protein>
    <submittedName>
        <fullName evidence="3">Aste57867_15282 protein</fullName>
    </submittedName>
</protein>
<dbReference type="SMART" id="SM00474">
    <property type="entry name" value="35EXOc"/>
    <property type="match status" value="1"/>
</dbReference>
<evidence type="ECO:0000313" key="4">
    <source>
        <dbReference type="Proteomes" id="UP000332933"/>
    </source>
</evidence>
<dbReference type="InterPro" id="IPR003029">
    <property type="entry name" value="S1_domain"/>
</dbReference>
<sequence length="857" mass="94873">MEPEHVEGKKKRRKCVSKAERLAKKSAAGTLTEEQRQSQIQQLVESNRSEDWDAASRLVSSSPSQLLFLMGLLNKQQSKAAAHYLKRWDLSPLGELPALLEAPPLASLLQDDPSTAATFLNHVADGTTMPPSTLYYLLNRFVLPWITTEKEAPLQALLHDFSSLKWLLVEHALVTGQGRHLVNQYAYVCRDLRGFSLAPWWSNDLREDSSADVRERIRQDVETSVRLAWPDASVRLFGSSLTNLCRATDDVDLCVLVPSVPVRGADSADLVVDIHGHLALYRPSPESIVVRNARIPVIKTQDPTTHLGIDLCVNNTAALWNSALLCAFLRHFPPLEALCQCIRQWAKARALVGSSHSLSSYSMVLLVVHWLQVRGFLPFVDVAMDDAIDVSGAAIDAAVARAFDEASMPSTAPPPPPLSVLLLDFFIFWASEFPYATHVASLRRREMLKDKPTAQLYLEDPIETKRNLGSYLNRDSQRTLRNEMLRVCVLVRQSAQHPPHHLLPQSLAFGRPPGMPPIDYVDDSLQSCLLRPRSPKSQWCTMTGDVVHGERAYVQISTVASSTEAQAALSVVRQHSCVGVDCEGVALSRTGRICVISVAVGFHVYLFDVMVAPALTEMLKPMLEDTATLKVLHDCRKDSDALFHQFGISLANVFDTQVGHAIGQLQRIKKVKEGTKCMQVSAESVVSLGNAHHECLAFGDLLWQYLSIHEDDKADVKKSMTEATWTVRPLSTQLQHYAAVDVVYLPVLYRVMAASLSVDAQRQCQARTDRYLSCRTWTYAITDEGHLPLGHVVRGYINNITARHVYVSVSPSLVAAVPVTNALAERPAGAADKQVGDVVSVRLVSHDTTLQGRFEAP</sequence>
<dbReference type="InterPro" id="IPR002562">
    <property type="entry name" value="3'-5'_exonuclease_dom"/>
</dbReference>
<dbReference type="SUPFAM" id="SSF50249">
    <property type="entry name" value="Nucleic acid-binding proteins"/>
    <property type="match status" value="1"/>
</dbReference>
<dbReference type="GO" id="GO:0046872">
    <property type="term" value="F:metal ion binding"/>
    <property type="evidence" value="ECO:0007669"/>
    <property type="project" value="UniProtKB-KW"/>
</dbReference>
<dbReference type="PROSITE" id="PS50126">
    <property type="entry name" value="S1"/>
    <property type="match status" value="1"/>
</dbReference>
<dbReference type="GO" id="GO:0005737">
    <property type="term" value="C:cytoplasm"/>
    <property type="evidence" value="ECO:0007669"/>
    <property type="project" value="UniProtKB-SubCell"/>
</dbReference>
<reference evidence="2" key="2">
    <citation type="submission" date="2019-06" db="EMBL/GenBank/DDBJ databases">
        <title>Genomics analysis of Aphanomyces spp. identifies a new class of oomycete effector associated with host adaptation.</title>
        <authorList>
            <person name="Gaulin E."/>
        </authorList>
    </citation>
    <scope>NUCLEOTIDE SEQUENCE</scope>
    <source>
        <strain evidence="2">CBS 578.67</strain>
    </source>
</reference>
<dbReference type="EMBL" id="CAADRA010005666">
    <property type="protein sequence ID" value="VFT92091.1"/>
    <property type="molecule type" value="Genomic_DNA"/>
</dbReference>
<dbReference type="Pfam" id="PF01612">
    <property type="entry name" value="DNA_pol_A_exo1"/>
    <property type="match status" value="1"/>
</dbReference>
<evidence type="ECO:0000313" key="3">
    <source>
        <dbReference type="EMBL" id="VFT92091.1"/>
    </source>
</evidence>
<dbReference type="EMBL" id="VJMH01005645">
    <property type="protein sequence ID" value="KAF0693783.1"/>
    <property type="molecule type" value="Genomic_DNA"/>
</dbReference>
<dbReference type="Gene3D" id="3.30.460.10">
    <property type="entry name" value="Beta Polymerase, domain 2"/>
    <property type="match status" value="1"/>
</dbReference>
<dbReference type="GO" id="GO:0003676">
    <property type="term" value="F:nucleic acid binding"/>
    <property type="evidence" value="ECO:0007669"/>
    <property type="project" value="InterPro"/>
</dbReference>
<dbReference type="InterPro" id="IPR036397">
    <property type="entry name" value="RNaseH_sf"/>
</dbReference>
<proteinExistence type="predicted"/>
<name>A0A485L5N6_9STRA</name>
<reference evidence="3 4" key="1">
    <citation type="submission" date="2019-03" db="EMBL/GenBank/DDBJ databases">
        <authorList>
            <person name="Gaulin E."/>
            <person name="Dumas B."/>
        </authorList>
    </citation>
    <scope>NUCLEOTIDE SEQUENCE [LARGE SCALE GENOMIC DNA]</scope>
    <source>
        <strain evidence="3">CBS 568.67</strain>
    </source>
</reference>
<dbReference type="SUPFAM" id="SSF81301">
    <property type="entry name" value="Nucleotidyltransferase"/>
    <property type="match status" value="1"/>
</dbReference>
<dbReference type="InterPro" id="IPR054708">
    <property type="entry name" value="MTPAP-like_central"/>
</dbReference>
<evidence type="ECO:0000259" key="1">
    <source>
        <dbReference type="PROSITE" id="PS50126"/>
    </source>
</evidence>
<dbReference type="AlphaFoldDB" id="A0A485L5N6"/>
<dbReference type="Gene3D" id="1.10.1410.10">
    <property type="match status" value="1"/>
</dbReference>
<dbReference type="GO" id="GO:0016779">
    <property type="term" value="F:nucleotidyltransferase activity"/>
    <property type="evidence" value="ECO:0007669"/>
    <property type="project" value="TreeGrafter"/>
</dbReference>
<organism evidence="3 4">
    <name type="scientific">Aphanomyces stellatus</name>
    <dbReference type="NCBI Taxonomy" id="120398"/>
    <lineage>
        <taxon>Eukaryota</taxon>
        <taxon>Sar</taxon>
        <taxon>Stramenopiles</taxon>
        <taxon>Oomycota</taxon>
        <taxon>Saprolegniomycetes</taxon>
        <taxon>Saprolegniales</taxon>
        <taxon>Verrucalvaceae</taxon>
        <taxon>Aphanomyces</taxon>
    </lineage>
</organism>